<keyword evidence="10 17" id="KW-0762">Sugar transport</keyword>
<evidence type="ECO:0000259" key="20">
    <source>
        <dbReference type="Pfam" id="PF05524"/>
    </source>
</evidence>
<keyword evidence="15 17" id="KW-0460">Magnesium</keyword>
<dbReference type="EMBL" id="JACRTB010000014">
    <property type="protein sequence ID" value="MBC8576726.1"/>
    <property type="molecule type" value="Genomic_DNA"/>
</dbReference>
<evidence type="ECO:0000256" key="15">
    <source>
        <dbReference type="ARBA" id="ARBA00022842"/>
    </source>
</evidence>
<gene>
    <name evidence="21" type="primary">ptsP</name>
    <name evidence="21" type="ORF">H8717_09975</name>
</gene>
<dbReference type="PIRSF" id="PIRSF000732">
    <property type="entry name" value="PTS_enzyme_I"/>
    <property type="match status" value="1"/>
</dbReference>
<keyword evidence="13 17" id="KW-0479">Metal-binding</keyword>
<dbReference type="PROSITE" id="PS00742">
    <property type="entry name" value="PEP_ENZYMES_2"/>
    <property type="match status" value="1"/>
</dbReference>
<reference evidence="21 22" key="1">
    <citation type="submission" date="2020-08" db="EMBL/GenBank/DDBJ databases">
        <title>Genome public.</title>
        <authorList>
            <person name="Liu C."/>
            <person name="Sun Q."/>
        </authorList>
    </citation>
    <scope>NUCLEOTIDE SEQUENCE [LARGE SCALE GENOMIC DNA]</scope>
    <source>
        <strain evidence="21 22">BX1</strain>
    </source>
</reference>
<evidence type="ECO:0000256" key="2">
    <source>
        <dbReference type="ARBA" id="ARBA00001946"/>
    </source>
</evidence>
<dbReference type="Pfam" id="PF05524">
    <property type="entry name" value="PEP-utilisers_N"/>
    <property type="match status" value="1"/>
</dbReference>
<evidence type="ECO:0000256" key="14">
    <source>
        <dbReference type="ARBA" id="ARBA00022777"/>
    </source>
</evidence>
<dbReference type="Pfam" id="PF00391">
    <property type="entry name" value="PEP-utilizers"/>
    <property type="match status" value="1"/>
</dbReference>
<keyword evidence="8 17" id="KW-0813">Transport</keyword>
<dbReference type="NCBIfam" id="TIGR01417">
    <property type="entry name" value="PTS_I_fam"/>
    <property type="match status" value="1"/>
</dbReference>
<keyword evidence="9 17" id="KW-0963">Cytoplasm</keyword>
<evidence type="ECO:0000259" key="19">
    <source>
        <dbReference type="Pfam" id="PF02896"/>
    </source>
</evidence>
<dbReference type="PRINTS" id="PR01736">
    <property type="entry name" value="PHPHTRNFRASE"/>
</dbReference>
<dbReference type="InterPro" id="IPR008731">
    <property type="entry name" value="PTS_EIN"/>
</dbReference>
<sequence>MNQGIGVSAGIGIGRAVVLRGKDLDYSMVVPKGSREEKRRLHEAIASFRERTERDAEEIRARAGEKQAEILLAQIMMIGDPFMVSQMEDLIVQGACAEKAVDTVCGMYIDMFSSVEDEVTRQRATDVRDMRARLLGLLLGQPVFDPRALPAGSVLVVRDLTPSMTSGLGREQAAALVAETGGMTSHSAILARAMSIPAVLGLAGVTERIADGDLVIVDGTGGVVLPRPDSETLDSYRRRKEKLLADRAALEAFRESPTRTADHHEVLLCCNIGSDQDVKAVLESGGEGIGLFRTEFLFMDRSAPPGEAEQFEIYRRVVEAAGEREVIIRTLDIGGDKAVGYLGMEREENPFLGYRGIRYCLGRPDFFSVQLRALLRASAFGRLKIMLPLVTCADELRQTRAILSKLMADLEQEGVPFQRGVPLGIMIETPAAALIADILARESDFFSIGTNDLVQYTMAVDRGNGKVAYLYSPLNPSVLRSIRSVIRAGHEAGIPVGMCGESAADSRLIPLLLAFGLDEFSVGASSVLETRRAISRWTLTEARHLADEVMKLSSADGIEAYLSAAIEDHR</sequence>
<evidence type="ECO:0000256" key="9">
    <source>
        <dbReference type="ARBA" id="ARBA00022490"/>
    </source>
</evidence>
<evidence type="ECO:0000256" key="16">
    <source>
        <dbReference type="ARBA" id="ARBA00033235"/>
    </source>
</evidence>
<protein>
    <recommendedName>
        <fullName evidence="7 17">Phosphoenolpyruvate-protein phosphotransferase</fullName>
        <ecNumber evidence="6 17">2.7.3.9</ecNumber>
    </recommendedName>
    <alternativeName>
        <fullName evidence="16 17">Phosphotransferase system, enzyme I</fullName>
    </alternativeName>
</protein>
<accession>A0ABR7NJY8</accession>
<evidence type="ECO:0000256" key="1">
    <source>
        <dbReference type="ARBA" id="ARBA00000683"/>
    </source>
</evidence>
<evidence type="ECO:0000259" key="18">
    <source>
        <dbReference type="Pfam" id="PF00391"/>
    </source>
</evidence>
<evidence type="ECO:0000256" key="4">
    <source>
        <dbReference type="ARBA" id="ARBA00004496"/>
    </source>
</evidence>
<comment type="cofactor">
    <cofactor evidence="2 17">
        <name>Mg(2+)</name>
        <dbReference type="ChEBI" id="CHEBI:18420"/>
    </cofactor>
</comment>
<dbReference type="Proteomes" id="UP000658131">
    <property type="component" value="Unassembled WGS sequence"/>
</dbReference>
<dbReference type="SUPFAM" id="SSF51621">
    <property type="entry name" value="Phosphoenolpyruvate/pyruvate domain"/>
    <property type="match status" value="1"/>
</dbReference>
<dbReference type="InterPro" id="IPR018274">
    <property type="entry name" value="PEP_util_AS"/>
</dbReference>
<dbReference type="Gene3D" id="3.50.30.10">
    <property type="entry name" value="Phosphohistidine domain"/>
    <property type="match status" value="1"/>
</dbReference>
<evidence type="ECO:0000256" key="17">
    <source>
        <dbReference type="PIRNR" id="PIRNR000732"/>
    </source>
</evidence>
<dbReference type="Gene3D" id="3.20.20.60">
    <property type="entry name" value="Phosphoenolpyruvate-binding domains"/>
    <property type="match status" value="1"/>
</dbReference>
<dbReference type="GO" id="GO:0008965">
    <property type="term" value="F:phosphoenolpyruvate-protein phosphotransferase activity"/>
    <property type="evidence" value="ECO:0007669"/>
    <property type="project" value="UniProtKB-EC"/>
</dbReference>
<dbReference type="InterPro" id="IPR000121">
    <property type="entry name" value="PEP_util_C"/>
</dbReference>
<comment type="similarity">
    <text evidence="5 17">Belongs to the PEP-utilizing enzyme family.</text>
</comment>
<keyword evidence="11 17" id="KW-0808">Transferase</keyword>
<dbReference type="Pfam" id="PF02896">
    <property type="entry name" value="PEP-utilizers_C"/>
    <property type="match status" value="1"/>
</dbReference>
<dbReference type="InterPro" id="IPR036618">
    <property type="entry name" value="PtsI_HPr-bd_sf"/>
</dbReference>
<evidence type="ECO:0000256" key="3">
    <source>
        <dbReference type="ARBA" id="ARBA00002728"/>
    </source>
</evidence>
<dbReference type="PROSITE" id="PS00370">
    <property type="entry name" value="PEP_ENZYMES_PHOS_SITE"/>
    <property type="match status" value="1"/>
</dbReference>
<evidence type="ECO:0000256" key="6">
    <source>
        <dbReference type="ARBA" id="ARBA00012232"/>
    </source>
</evidence>
<evidence type="ECO:0000256" key="13">
    <source>
        <dbReference type="ARBA" id="ARBA00022723"/>
    </source>
</evidence>
<evidence type="ECO:0000256" key="8">
    <source>
        <dbReference type="ARBA" id="ARBA00022448"/>
    </source>
</evidence>
<organism evidence="21 22">
    <name type="scientific">Yanshouia hominis</name>
    <dbReference type="NCBI Taxonomy" id="2763673"/>
    <lineage>
        <taxon>Bacteria</taxon>
        <taxon>Bacillati</taxon>
        <taxon>Bacillota</taxon>
        <taxon>Clostridia</taxon>
        <taxon>Eubacteriales</taxon>
        <taxon>Oscillospiraceae</taxon>
        <taxon>Yanshouia</taxon>
    </lineage>
</organism>
<keyword evidence="12 17" id="KW-0598">Phosphotransferase system</keyword>
<evidence type="ECO:0000256" key="10">
    <source>
        <dbReference type="ARBA" id="ARBA00022597"/>
    </source>
</evidence>
<comment type="catalytic activity">
    <reaction evidence="1 17">
        <text>L-histidyl-[protein] + phosphoenolpyruvate = N(pros)-phospho-L-histidyl-[protein] + pyruvate</text>
        <dbReference type="Rhea" id="RHEA:23880"/>
        <dbReference type="Rhea" id="RHEA-COMP:9745"/>
        <dbReference type="Rhea" id="RHEA-COMP:9746"/>
        <dbReference type="ChEBI" id="CHEBI:15361"/>
        <dbReference type="ChEBI" id="CHEBI:29979"/>
        <dbReference type="ChEBI" id="CHEBI:58702"/>
        <dbReference type="ChEBI" id="CHEBI:64837"/>
        <dbReference type="EC" id="2.7.3.9"/>
    </reaction>
</comment>
<dbReference type="InterPro" id="IPR040442">
    <property type="entry name" value="Pyrv_kinase-like_dom_sf"/>
</dbReference>
<dbReference type="InterPro" id="IPR023151">
    <property type="entry name" value="PEP_util_CS"/>
</dbReference>
<comment type="function">
    <text evidence="3 17">General (non sugar-specific) component of the phosphoenolpyruvate-dependent sugar phosphotransferase system (sugar PTS). This major carbohydrate active-transport system catalyzes the phosphorylation of incoming sugar substrates concomitantly with their translocation across the cell membrane. Enzyme I transfers the phosphoryl group from phosphoenolpyruvate (PEP) to the phosphoryl carrier protein (HPr).</text>
</comment>
<proteinExistence type="inferred from homology"/>
<evidence type="ECO:0000256" key="5">
    <source>
        <dbReference type="ARBA" id="ARBA00007837"/>
    </source>
</evidence>
<dbReference type="InterPro" id="IPR008279">
    <property type="entry name" value="PEP-util_enz_mobile_dom"/>
</dbReference>
<dbReference type="PANTHER" id="PTHR46244:SF3">
    <property type="entry name" value="PHOSPHOENOLPYRUVATE-PROTEIN PHOSPHOTRANSFERASE"/>
    <property type="match status" value="1"/>
</dbReference>
<dbReference type="InterPro" id="IPR036637">
    <property type="entry name" value="Phosphohistidine_dom_sf"/>
</dbReference>
<evidence type="ECO:0000256" key="12">
    <source>
        <dbReference type="ARBA" id="ARBA00022683"/>
    </source>
</evidence>
<name>A0ABR7NJY8_9FIRM</name>
<dbReference type="PANTHER" id="PTHR46244">
    <property type="entry name" value="PHOSPHOENOLPYRUVATE-PROTEIN PHOSPHOTRANSFERASE"/>
    <property type="match status" value="1"/>
</dbReference>
<comment type="caution">
    <text evidence="21">The sequence shown here is derived from an EMBL/GenBank/DDBJ whole genome shotgun (WGS) entry which is preliminary data.</text>
</comment>
<feature type="domain" description="PEP-utilising enzyme mobile" evidence="18">
    <location>
        <begin position="150"/>
        <end position="222"/>
    </location>
</feature>
<dbReference type="InterPro" id="IPR015813">
    <property type="entry name" value="Pyrv/PenolPyrv_kinase-like_dom"/>
</dbReference>
<evidence type="ECO:0000313" key="21">
    <source>
        <dbReference type="EMBL" id="MBC8576726.1"/>
    </source>
</evidence>
<dbReference type="EC" id="2.7.3.9" evidence="6 17"/>
<comment type="subcellular location">
    <subcellularLocation>
        <location evidence="4 17">Cytoplasm</location>
    </subcellularLocation>
</comment>
<dbReference type="InterPro" id="IPR006318">
    <property type="entry name" value="PTS_EI-like"/>
</dbReference>
<keyword evidence="14 17" id="KW-0418">Kinase</keyword>
<dbReference type="InterPro" id="IPR050499">
    <property type="entry name" value="PEP-utilizing_PTS_enzyme"/>
</dbReference>
<dbReference type="RefSeq" id="WP_262400226.1">
    <property type="nucleotide sequence ID" value="NZ_JACRTB010000014.1"/>
</dbReference>
<evidence type="ECO:0000313" key="22">
    <source>
        <dbReference type="Proteomes" id="UP000658131"/>
    </source>
</evidence>
<feature type="domain" description="Phosphotransferase system enzyme I N-terminal" evidence="20">
    <location>
        <begin position="3"/>
        <end position="123"/>
    </location>
</feature>
<evidence type="ECO:0000256" key="7">
    <source>
        <dbReference type="ARBA" id="ARBA00016544"/>
    </source>
</evidence>
<feature type="domain" description="PEP-utilising enzyme C-terminal" evidence="19">
    <location>
        <begin position="249"/>
        <end position="536"/>
    </location>
</feature>
<keyword evidence="22" id="KW-1185">Reference proteome</keyword>
<dbReference type="Gene3D" id="1.10.274.10">
    <property type="entry name" value="PtsI, HPr-binding domain"/>
    <property type="match status" value="1"/>
</dbReference>
<dbReference type="SUPFAM" id="SSF47831">
    <property type="entry name" value="Enzyme I of the PEP:sugar phosphotransferase system HPr-binding (sub)domain"/>
    <property type="match status" value="1"/>
</dbReference>
<dbReference type="SUPFAM" id="SSF52009">
    <property type="entry name" value="Phosphohistidine domain"/>
    <property type="match status" value="1"/>
</dbReference>
<dbReference type="InterPro" id="IPR024692">
    <property type="entry name" value="PTS_EI"/>
</dbReference>
<evidence type="ECO:0000256" key="11">
    <source>
        <dbReference type="ARBA" id="ARBA00022679"/>
    </source>
</evidence>